<sequence>MADTYNTNDIDPITGAQQAQYQVNGLNYISDNDDIIPRDDAGNIILTESGSNNPLLIINPVAEQITTKSILRALDTAFQYYKFPVSIIATTSSVDLNLDLNIDLAVDIDPIYARYKPSGNYSMGVDNEFSGTLMDEVVDGAIQTNINTYTITKETKNTGADIRFRVKMHHFFAGVNYNDGGTYGNAYFSILKTGPNTPLDKQYATFSTGDGTITYGQFQDTELNLVVPNNSFEIGDSFSIGIMVSEPGHTVIAEQTYWVITDASKNVDDWNQEI</sequence>
<evidence type="ECO:0000313" key="1">
    <source>
        <dbReference type="EMBL" id="CAB4155184.1"/>
    </source>
</evidence>
<gene>
    <name evidence="3" type="ORF">UFOVP1307_26</name>
    <name evidence="1" type="ORF">UFOVP651_96</name>
    <name evidence="2" type="ORF">UFOVP902_175</name>
</gene>
<dbReference type="EMBL" id="LR797270">
    <property type="protein sequence ID" value="CAB4197697.1"/>
    <property type="molecule type" value="Genomic_DNA"/>
</dbReference>
<protein>
    <submittedName>
        <fullName evidence="3">Uncharacterized protein</fullName>
    </submittedName>
</protein>
<dbReference type="EMBL" id="LR796859">
    <property type="protein sequence ID" value="CAB4171047.1"/>
    <property type="molecule type" value="Genomic_DNA"/>
</dbReference>
<accession>A0A6J5RTP7</accession>
<proteinExistence type="predicted"/>
<reference evidence="3" key="1">
    <citation type="submission" date="2020-05" db="EMBL/GenBank/DDBJ databases">
        <authorList>
            <person name="Chiriac C."/>
            <person name="Salcher M."/>
            <person name="Ghai R."/>
            <person name="Kavagutti S V."/>
        </authorList>
    </citation>
    <scope>NUCLEOTIDE SEQUENCE</scope>
</reference>
<name>A0A6J5RTP7_9CAUD</name>
<evidence type="ECO:0000313" key="2">
    <source>
        <dbReference type="EMBL" id="CAB4171047.1"/>
    </source>
</evidence>
<dbReference type="EMBL" id="LR796625">
    <property type="protein sequence ID" value="CAB4155184.1"/>
    <property type="molecule type" value="Genomic_DNA"/>
</dbReference>
<evidence type="ECO:0000313" key="3">
    <source>
        <dbReference type="EMBL" id="CAB4197697.1"/>
    </source>
</evidence>
<organism evidence="3">
    <name type="scientific">uncultured Caudovirales phage</name>
    <dbReference type="NCBI Taxonomy" id="2100421"/>
    <lineage>
        <taxon>Viruses</taxon>
        <taxon>Duplodnaviria</taxon>
        <taxon>Heunggongvirae</taxon>
        <taxon>Uroviricota</taxon>
        <taxon>Caudoviricetes</taxon>
        <taxon>Peduoviridae</taxon>
        <taxon>Maltschvirus</taxon>
        <taxon>Maltschvirus maltsch</taxon>
    </lineage>
</organism>